<reference evidence="1" key="1">
    <citation type="journal article" date="2014" name="Int. J. Syst. Evol. Microbiol.">
        <title>Complete genome of a new Firmicutes species belonging to the dominant human colonic microbiota ('Ruminococcus bicirculans') reveals two chromosomes and a selective capacity to utilize plant glucans.</title>
        <authorList>
            <consortium name="NISC Comparative Sequencing Program"/>
            <person name="Wegmann U."/>
            <person name="Louis P."/>
            <person name="Goesmann A."/>
            <person name="Henrissat B."/>
            <person name="Duncan S.H."/>
            <person name="Flint H.J."/>
        </authorList>
    </citation>
    <scope>NUCLEOTIDE SEQUENCE</scope>
    <source>
        <strain evidence="1">CGMCC 4.5581</strain>
    </source>
</reference>
<evidence type="ECO:0000313" key="1">
    <source>
        <dbReference type="EMBL" id="GGL71821.1"/>
    </source>
</evidence>
<dbReference type="Proteomes" id="UP000552836">
    <property type="component" value="Unassembled WGS sequence"/>
</dbReference>
<keyword evidence="4" id="KW-1185">Reference proteome</keyword>
<sequence length="287" mass="30030">MQTRVVDGRAAVAREVRAAAPLLAELAAPLPARGPWLTAALNAQAGRPFSRVRPRAVLVDRDAPGRPAGAALLSFRRRGVGTVIGLLGAEPGPLPQGRPQTRLPAEDDGVAERLAAGVIGLLDQVRGPWTLRLTGLPLGDPTVRHLAAGLPDAQLATTRSRRLVDELDTVADVSRSRDPREVERWLPAVLAQLPAPQRPFVCAAARLHAAIGELEVAVVPADDGPRALLLTLLDRGGSGAERWPWWGTSEIGGLRRELGAPSATLTSAAGLTQLGRRGALSRGAAAG</sequence>
<dbReference type="EMBL" id="JAAMPA010000001">
    <property type="protein sequence ID" value="NIH67722.1"/>
    <property type="molecule type" value="Genomic_DNA"/>
</dbReference>
<accession>A0A846LNG9</accession>
<reference evidence="4" key="2">
    <citation type="journal article" date="2019" name="Int. J. Syst. Evol. Microbiol.">
        <title>The Global Catalogue of Microorganisms (GCM) 10K type strain sequencing project: providing services to taxonomists for standard genome sequencing and annotation.</title>
        <authorList>
            <consortium name="The Broad Institute Genomics Platform"/>
            <consortium name="The Broad Institute Genome Sequencing Center for Infectious Disease"/>
            <person name="Wu L."/>
            <person name="Ma J."/>
        </authorList>
    </citation>
    <scope>NUCLEOTIDE SEQUENCE [LARGE SCALE GENOMIC DNA]</scope>
    <source>
        <strain evidence="4">CGMCC 4.5581</strain>
    </source>
</reference>
<dbReference type="AlphaFoldDB" id="A0A846LNG9"/>
<name>A0A846LNG9_9ACTN</name>
<gene>
    <name evidence="2" type="ORF">FB380_002168</name>
    <name evidence="1" type="ORF">GCM10011589_30180</name>
</gene>
<protein>
    <submittedName>
        <fullName evidence="2">Uncharacterized protein</fullName>
    </submittedName>
</protein>
<reference evidence="1" key="4">
    <citation type="submission" date="2024-05" db="EMBL/GenBank/DDBJ databases">
        <authorList>
            <person name="Sun Q."/>
            <person name="Zhou Y."/>
        </authorList>
    </citation>
    <scope>NUCLEOTIDE SEQUENCE</scope>
    <source>
        <strain evidence="1">CGMCC 4.5581</strain>
    </source>
</reference>
<dbReference type="RefSeq" id="WP_188959608.1">
    <property type="nucleotide sequence ID" value="NZ_BAABJU010000012.1"/>
</dbReference>
<reference evidence="2 3" key="3">
    <citation type="submission" date="2020-02" db="EMBL/GenBank/DDBJ databases">
        <title>Sequencing the genomes of 1000 actinobacteria strains.</title>
        <authorList>
            <person name="Klenk H.-P."/>
        </authorList>
    </citation>
    <scope>NUCLEOTIDE SEQUENCE [LARGE SCALE GENOMIC DNA]</scope>
    <source>
        <strain evidence="2 3">DSM 45201</strain>
    </source>
</reference>
<proteinExistence type="predicted"/>
<dbReference type="Proteomes" id="UP000648663">
    <property type="component" value="Unassembled WGS sequence"/>
</dbReference>
<evidence type="ECO:0000313" key="3">
    <source>
        <dbReference type="Proteomes" id="UP000552836"/>
    </source>
</evidence>
<comment type="caution">
    <text evidence="2">The sequence shown here is derived from an EMBL/GenBank/DDBJ whole genome shotgun (WGS) entry which is preliminary data.</text>
</comment>
<dbReference type="EMBL" id="BMMI01000005">
    <property type="protein sequence ID" value="GGL71821.1"/>
    <property type="molecule type" value="Genomic_DNA"/>
</dbReference>
<organism evidence="2 3">
    <name type="scientific">Modestobacter marinus</name>
    <dbReference type="NCBI Taxonomy" id="477641"/>
    <lineage>
        <taxon>Bacteria</taxon>
        <taxon>Bacillati</taxon>
        <taxon>Actinomycetota</taxon>
        <taxon>Actinomycetes</taxon>
        <taxon>Geodermatophilales</taxon>
        <taxon>Geodermatophilaceae</taxon>
        <taxon>Modestobacter</taxon>
    </lineage>
</organism>
<evidence type="ECO:0000313" key="4">
    <source>
        <dbReference type="Proteomes" id="UP000648663"/>
    </source>
</evidence>
<evidence type="ECO:0000313" key="2">
    <source>
        <dbReference type="EMBL" id="NIH67722.1"/>
    </source>
</evidence>